<evidence type="ECO:0000313" key="1">
    <source>
        <dbReference type="EMBL" id="KAK4031857.1"/>
    </source>
</evidence>
<organism evidence="1 2">
    <name type="scientific">Parachaetomium inaequale</name>
    <dbReference type="NCBI Taxonomy" id="2588326"/>
    <lineage>
        <taxon>Eukaryota</taxon>
        <taxon>Fungi</taxon>
        <taxon>Dikarya</taxon>
        <taxon>Ascomycota</taxon>
        <taxon>Pezizomycotina</taxon>
        <taxon>Sordariomycetes</taxon>
        <taxon>Sordariomycetidae</taxon>
        <taxon>Sordariales</taxon>
        <taxon>Chaetomiaceae</taxon>
        <taxon>Parachaetomium</taxon>
    </lineage>
</organism>
<name>A0AAN6SLM0_9PEZI</name>
<sequence length="280" mass="29868">MTSPTNDPPQPPYPTHAALEAAKQFVSHTPNGLKLLFWPLNADTSPALETSGLAVMAAGPKHPDPDVRTPYYDAAAGAWHPVSQRPISEPRVSEIVVRSWDVSDWARSWSELHRECADGGFEVSAAERGEGWVEGGCRGCGAVRPPVPEGDVSVVVRGTGGVGEGEGEGEGEGGGYVTVHDYVSTVHPWLVGLRGDILGAVGTTSGNNAPLPAQTELMVSCRLMDKLRAEEREDWFRNARKKPSPGSSLGELLGPRVEAHLGPFAGLPSFMLQPKGPRRE</sequence>
<proteinExistence type="predicted"/>
<protein>
    <submittedName>
        <fullName evidence="1">Uncharacterized protein</fullName>
    </submittedName>
</protein>
<keyword evidence="2" id="KW-1185">Reference proteome</keyword>
<gene>
    <name evidence="1" type="ORF">C8A01DRAFT_20987</name>
</gene>
<dbReference type="EMBL" id="MU854689">
    <property type="protein sequence ID" value="KAK4031857.1"/>
    <property type="molecule type" value="Genomic_DNA"/>
</dbReference>
<comment type="caution">
    <text evidence="1">The sequence shown here is derived from an EMBL/GenBank/DDBJ whole genome shotgun (WGS) entry which is preliminary data.</text>
</comment>
<dbReference type="Proteomes" id="UP001303115">
    <property type="component" value="Unassembled WGS sequence"/>
</dbReference>
<dbReference type="AlphaFoldDB" id="A0AAN6SLM0"/>
<accession>A0AAN6SLM0</accession>
<reference evidence="2" key="1">
    <citation type="journal article" date="2023" name="Mol. Phylogenet. Evol.">
        <title>Genome-scale phylogeny and comparative genomics of the fungal order Sordariales.</title>
        <authorList>
            <person name="Hensen N."/>
            <person name="Bonometti L."/>
            <person name="Westerberg I."/>
            <person name="Brannstrom I.O."/>
            <person name="Guillou S."/>
            <person name="Cros-Aarteil S."/>
            <person name="Calhoun S."/>
            <person name="Haridas S."/>
            <person name="Kuo A."/>
            <person name="Mondo S."/>
            <person name="Pangilinan J."/>
            <person name="Riley R."/>
            <person name="LaButti K."/>
            <person name="Andreopoulos B."/>
            <person name="Lipzen A."/>
            <person name="Chen C."/>
            <person name="Yan M."/>
            <person name="Daum C."/>
            <person name="Ng V."/>
            <person name="Clum A."/>
            <person name="Steindorff A."/>
            <person name="Ohm R.A."/>
            <person name="Martin F."/>
            <person name="Silar P."/>
            <person name="Natvig D.O."/>
            <person name="Lalanne C."/>
            <person name="Gautier V."/>
            <person name="Ament-Velasquez S.L."/>
            <person name="Kruys A."/>
            <person name="Hutchinson M.I."/>
            <person name="Powell A.J."/>
            <person name="Barry K."/>
            <person name="Miller A.N."/>
            <person name="Grigoriev I.V."/>
            <person name="Debuchy R."/>
            <person name="Gladieux P."/>
            <person name="Hiltunen Thoren M."/>
            <person name="Johannesson H."/>
        </authorList>
    </citation>
    <scope>NUCLEOTIDE SEQUENCE [LARGE SCALE GENOMIC DNA]</scope>
    <source>
        <strain evidence="2">CBS 284.82</strain>
    </source>
</reference>
<evidence type="ECO:0000313" key="2">
    <source>
        <dbReference type="Proteomes" id="UP001303115"/>
    </source>
</evidence>